<dbReference type="GO" id="GO:0003007">
    <property type="term" value="P:heart morphogenesis"/>
    <property type="evidence" value="ECO:0007669"/>
    <property type="project" value="TreeGrafter"/>
</dbReference>
<dbReference type="GO" id="GO:0045893">
    <property type="term" value="P:positive regulation of DNA-templated transcription"/>
    <property type="evidence" value="ECO:0007669"/>
    <property type="project" value="InterPro"/>
</dbReference>
<dbReference type="InterPro" id="IPR036960">
    <property type="entry name" value="T-box_sf"/>
</dbReference>
<dbReference type="GO" id="GO:0001708">
    <property type="term" value="P:cell fate specification"/>
    <property type="evidence" value="ECO:0007669"/>
    <property type="project" value="TreeGrafter"/>
</dbReference>
<evidence type="ECO:0000256" key="7">
    <source>
        <dbReference type="PROSITE-ProRule" id="PRU00201"/>
    </source>
</evidence>
<name>T1JYI3_TETUR</name>
<keyword evidence="10" id="KW-1185">Reference proteome</keyword>
<dbReference type="InterPro" id="IPR018186">
    <property type="entry name" value="TF_T-box_CS"/>
</dbReference>
<keyword evidence="5" id="KW-0804">Transcription</keyword>
<dbReference type="STRING" id="32264.T1JYI3"/>
<dbReference type="GO" id="GO:0000785">
    <property type="term" value="C:chromatin"/>
    <property type="evidence" value="ECO:0007669"/>
    <property type="project" value="TreeGrafter"/>
</dbReference>
<dbReference type="EMBL" id="CAEY01001108">
    <property type="status" value="NOT_ANNOTATED_CDS"/>
    <property type="molecule type" value="Genomic_DNA"/>
</dbReference>
<feature type="domain" description="T-box" evidence="8">
    <location>
        <begin position="27"/>
        <end position="204"/>
    </location>
</feature>
<keyword evidence="4 7" id="KW-0238">DNA-binding</keyword>
<keyword evidence="6 7" id="KW-0539">Nucleus</keyword>
<dbReference type="InterPro" id="IPR001699">
    <property type="entry name" value="TF_T-box"/>
</dbReference>
<dbReference type="InterPro" id="IPR002070">
    <property type="entry name" value="TF_Brachyury"/>
</dbReference>
<dbReference type="PRINTS" id="PR00937">
    <property type="entry name" value="TBOX"/>
</dbReference>
<evidence type="ECO:0000256" key="5">
    <source>
        <dbReference type="ARBA" id="ARBA00023163"/>
    </source>
</evidence>
<dbReference type="PANTHER" id="PTHR11267:SF106">
    <property type="entry name" value="T-RELATED PROTEIN"/>
    <property type="match status" value="1"/>
</dbReference>
<keyword evidence="3" id="KW-0805">Transcription regulation</keyword>
<dbReference type="OrthoDB" id="7442607at2759"/>
<evidence type="ECO:0000256" key="3">
    <source>
        <dbReference type="ARBA" id="ARBA00023015"/>
    </source>
</evidence>
<dbReference type="KEGG" id="tut:107372029"/>
<evidence type="ECO:0000256" key="4">
    <source>
        <dbReference type="ARBA" id="ARBA00023125"/>
    </source>
</evidence>
<organism evidence="9 10">
    <name type="scientific">Tetranychus urticae</name>
    <name type="common">Two-spotted spider mite</name>
    <dbReference type="NCBI Taxonomy" id="32264"/>
    <lineage>
        <taxon>Eukaryota</taxon>
        <taxon>Metazoa</taxon>
        <taxon>Ecdysozoa</taxon>
        <taxon>Arthropoda</taxon>
        <taxon>Chelicerata</taxon>
        <taxon>Arachnida</taxon>
        <taxon>Acari</taxon>
        <taxon>Acariformes</taxon>
        <taxon>Trombidiformes</taxon>
        <taxon>Prostigmata</taxon>
        <taxon>Eleutherengona</taxon>
        <taxon>Raphignathae</taxon>
        <taxon>Tetranychoidea</taxon>
        <taxon>Tetranychidae</taxon>
        <taxon>Tetranychus</taxon>
    </lineage>
</organism>
<dbReference type="SMART" id="SM00425">
    <property type="entry name" value="TBOX"/>
    <property type="match status" value="1"/>
</dbReference>
<evidence type="ECO:0000256" key="1">
    <source>
        <dbReference type="ARBA" id="ARBA00004123"/>
    </source>
</evidence>
<evidence type="ECO:0000256" key="2">
    <source>
        <dbReference type="ARBA" id="ARBA00022473"/>
    </source>
</evidence>
<reference evidence="9" key="2">
    <citation type="submission" date="2015-06" db="UniProtKB">
        <authorList>
            <consortium name="EnsemblMetazoa"/>
        </authorList>
    </citation>
    <scope>IDENTIFICATION</scope>
</reference>
<dbReference type="Gene3D" id="2.60.40.820">
    <property type="entry name" value="Transcription factor, T-box"/>
    <property type="match status" value="1"/>
</dbReference>
<dbReference type="PROSITE" id="PS50252">
    <property type="entry name" value="TBOX_3"/>
    <property type="match status" value="1"/>
</dbReference>
<dbReference type="Pfam" id="PF00907">
    <property type="entry name" value="T-box"/>
    <property type="match status" value="1"/>
</dbReference>
<dbReference type="PROSITE" id="PS01283">
    <property type="entry name" value="TBOX_1"/>
    <property type="match status" value="1"/>
</dbReference>
<dbReference type="GO" id="GO:0000978">
    <property type="term" value="F:RNA polymerase II cis-regulatory region sequence-specific DNA binding"/>
    <property type="evidence" value="ECO:0007669"/>
    <property type="project" value="InterPro"/>
</dbReference>
<evidence type="ECO:0000259" key="8">
    <source>
        <dbReference type="PROSITE" id="PS50252"/>
    </source>
</evidence>
<dbReference type="InterPro" id="IPR046360">
    <property type="entry name" value="T-box_DNA-bd"/>
</dbReference>
<evidence type="ECO:0000313" key="9">
    <source>
        <dbReference type="EnsemblMetazoa" id="tetur03g00470.1"/>
    </source>
</evidence>
<protein>
    <recommendedName>
        <fullName evidence="8">T-box domain-containing protein</fullName>
    </recommendedName>
</protein>
<dbReference type="EnsemblMetazoa" id="tetur03g00470.1">
    <property type="protein sequence ID" value="tetur03g00470.1"/>
    <property type="gene ID" value="tetur03g00470"/>
</dbReference>
<dbReference type="InterPro" id="IPR008967">
    <property type="entry name" value="p53-like_TF_DNA-bd_sf"/>
</dbReference>
<dbReference type="GO" id="GO:0001707">
    <property type="term" value="P:mesoderm formation"/>
    <property type="evidence" value="ECO:0007669"/>
    <property type="project" value="TreeGrafter"/>
</dbReference>
<comment type="subcellular location">
    <subcellularLocation>
        <location evidence="1 7">Nucleus</location>
    </subcellularLocation>
</comment>
<sequence>MNVLNYIQENLNNNNHNTTDRTISVILLQEELWNKFNSITTEMIVTKSGRRMFPVVKLEVKGLENHSMYVIILEFCQLGDNRWKFVNNEWVQGSKSEVKSRSEYSYYTHPESPNYGGHWMKKPVEFPKVKLTNKQPPEEGQVVLNSLHKYEPKVHIIKSNPGHEPETISFCLPTTQFIAVTAYQNESITDLKIKNNPYAKAFAEKHKKNKNDVNRIDNNINPCFEYGRPQLYEHQQQNQFHHSYHHHHTYLPYQEPHDSGANFTPQNVQQMFY</sequence>
<dbReference type="OMA" id="GLENHSM"/>
<proteinExistence type="predicted"/>
<dbReference type="eggNOG" id="KOG3585">
    <property type="taxonomic scope" value="Eukaryota"/>
</dbReference>
<dbReference type="GO" id="GO:0000981">
    <property type="term" value="F:DNA-binding transcription factor activity, RNA polymerase II-specific"/>
    <property type="evidence" value="ECO:0007669"/>
    <property type="project" value="TreeGrafter"/>
</dbReference>
<evidence type="ECO:0000313" key="10">
    <source>
        <dbReference type="Proteomes" id="UP000015104"/>
    </source>
</evidence>
<dbReference type="HOGENOM" id="CLU_014430_3_1_1"/>
<dbReference type="AlphaFoldDB" id="T1JYI3"/>
<comment type="caution">
    <text evidence="7">Lacks conserved residue(s) required for the propagation of feature annotation.</text>
</comment>
<gene>
    <name evidence="9" type="primary">107372029</name>
</gene>
<keyword evidence="2" id="KW-0217">Developmental protein</keyword>
<dbReference type="CDD" id="cd20192">
    <property type="entry name" value="T-box_TBXT_TBX19-like"/>
    <property type="match status" value="1"/>
</dbReference>
<dbReference type="PRINTS" id="PR00938">
    <property type="entry name" value="BRACHYURY"/>
</dbReference>
<dbReference type="GO" id="GO:0005634">
    <property type="term" value="C:nucleus"/>
    <property type="evidence" value="ECO:0007669"/>
    <property type="project" value="UniProtKB-SubCell"/>
</dbReference>
<dbReference type="SUPFAM" id="SSF49417">
    <property type="entry name" value="p53-like transcription factors"/>
    <property type="match status" value="1"/>
</dbReference>
<dbReference type="PANTHER" id="PTHR11267">
    <property type="entry name" value="T-BOX PROTEIN-RELATED"/>
    <property type="match status" value="1"/>
</dbReference>
<evidence type="ECO:0000256" key="6">
    <source>
        <dbReference type="ARBA" id="ARBA00023242"/>
    </source>
</evidence>
<dbReference type="Proteomes" id="UP000015104">
    <property type="component" value="Unassembled WGS sequence"/>
</dbReference>
<reference evidence="10" key="1">
    <citation type="submission" date="2011-08" db="EMBL/GenBank/DDBJ databases">
        <authorList>
            <person name="Rombauts S."/>
        </authorList>
    </citation>
    <scope>NUCLEOTIDE SEQUENCE</scope>
    <source>
        <strain evidence="10">London</strain>
    </source>
</reference>
<accession>T1JYI3</accession>